<sequence length="357" mass="41583">MTQLKTEVFTPTRAGKRTMYVIYWAGYVVLFSLLQGFASRDISTAFYNELFSLLPKIIFVLLVVEGLMDTMFFQNRIISFLIIYTCLLVIFAFLQRLIDNHIILSYFLTNWVKEPLLSTAPYLYSVIKLQFVVTVPFSIKLFYYWAKEKNRAQAIQAEKMQAELNSLRNQFHPHFMFNVLNSLYSRILAKSDDAADMLLQISSLLRFSVYEANDKTISLEKEIRYLSNYIALQQMRFNNRIDLSFSVTGEVTNKMIEPFLMLPFIENSFKHCMNDERENGWITIYISIKENCLTLKVENSIPRKKSVDEALEGQSGFGIVNVKKRLTLLYPENHSLNVSEQEDSYFISLKIKLYAAA</sequence>
<keyword evidence="4" id="KW-1185">Reference proteome</keyword>
<dbReference type="InterPro" id="IPR050640">
    <property type="entry name" value="Bact_2-comp_sensor_kinase"/>
</dbReference>
<dbReference type="SUPFAM" id="SSF55874">
    <property type="entry name" value="ATPase domain of HSP90 chaperone/DNA topoisomerase II/histidine kinase"/>
    <property type="match status" value="1"/>
</dbReference>
<feature type="transmembrane region" description="Helical" evidence="1">
    <location>
        <begin position="50"/>
        <end position="68"/>
    </location>
</feature>
<accession>A0A5B6TEX7</accession>
<evidence type="ECO:0000313" key="3">
    <source>
        <dbReference type="EMBL" id="KAA3437752.1"/>
    </source>
</evidence>
<evidence type="ECO:0000256" key="1">
    <source>
        <dbReference type="SAM" id="Phobius"/>
    </source>
</evidence>
<evidence type="ECO:0000259" key="2">
    <source>
        <dbReference type="Pfam" id="PF06580"/>
    </source>
</evidence>
<dbReference type="InterPro" id="IPR010559">
    <property type="entry name" value="Sig_transdc_His_kin_internal"/>
</dbReference>
<protein>
    <recommendedName>
        <fullName evidence="2">Signal transduction histidine kinase internal region domain-containing protein</fullName>
    </recommendedName>
</protein>
<name>A0A5B6TEX7_9BACT</name>
<dbReference type="Pfam" id="PF06580">
    <property type="entry name" value="His_kinase"/>
    <property type="match status" value="1"/>
</dbReference>
<dbReference type="RefSeq" id="WP_149090816.1">
    <property type="nucleotide sequence ID" value="NZ_VKKY01000002.1"/>
</dbReference>
<dbReference type="PANTHER" id="PTHR34220:SF7">
    <property type="entry name" value="SENSOR HISTIDINE KINASE YPDA"/>
    <property type="match status" value="1"/>
</dbReference>
<keyword evidence="1" id="KW-0472">Membrane</keyword>
<feature type="domain" description="Signal transduction histidine kinase internal region" evidence="2">
    <location>
        <begin position="162"/>
        <end position="241"/>
    </location>
</feature>
<comment type="caution">
    <text evidence="3">The sequence shown here is derived from an EMBL/GenBank/DDBJ whole genome shotgun (WGS) entry which is preliminary data.</text>
</comment>
<feature type="transmembrane region" description="Helical" evidence="1">
    <location>
        <begin position="20"/>
        <end position="38"/>
    </location>
</feature>
<dbReference type="OrthoDB" id="9792992at2"/>
<organism evidence="3 4">
    <name type="scientific">Rufibacter hautae</name>
    <dbReference type="NCBI Taxonomy" id="2595005"/>
    <lineage>
        <taxon>Bacteria</taxon>
        <taxon>Pseudomonadati</taxon>
        <taxon>Bacteroidota</taxon>
        <taxon>Cytophagia</taxon>
        <taxon>Cytophagales</taxon>
        <taxon>Hymenobacteraceae</taxon>
        <taxon>Rufibacter</taxon>
    </lineage>
</organism>
<dbReference type="Gene3D" id="3.30.565.10">
    <property type="entry name" value="Histidine kinase-like ATPase, C-terminal domain"/>
    <property type="match status" value="1"/>
</dbReference>
<proteinExistence type="predicted"/>
<dbReference type="PANTHER" id="PTHR34220">
    <property type="entry name" value="SENSOR HISTIDINE KINASE YPDA"/>
    <property type="match status" value="1"/>
</dbReference>
<keyword evidence="1" id="KW-0812">Transmembrane</keyword>
<dbReference type="EMBL" id="VKKY01000002">
    <property type="protein sequence ID" value="KAA3437752.1"/>
    <property type="molecule type" value="Genomic_DNA"/>
</dbReference>
<dbReference type="AlphaFoldDB" id="A0A5B6TEX7"/>
<feature type="transmembrane region" description="Helical" evidence="1">
    <location>
        <begin position="122"/>
        <end position="143"/>
    </location>
</feature>
<dbReference type="GO" id="GO:0016020">
    <property type="term" value="C:membrane"/>
    <property type="evidence" value="ECO:0007669"/>
    <property type="project" value="InterPro"/>
</dbReference>
<dbReference type="GO" id="GO:0000155">
    <property type="term" value="F:phosphorelay sensor kinase activity"/>
    <property type="evidence" value="ECO:0007669"/>
    <property type="project" value="InterPro"/>
</dbReference>
<evidence type="ECO:0000313" key="4">
    <source>
        <dbReference type="Proteomes" id="UP000324133"/>
    </source>
</evidence>
<reference evidence="3 4" key="1">
    <citation type="submission" date="2019-07" db="EMBL/GenBank/DDBJ databases">
        <title>Rufibacter sp. nov., isolated from lake sediment.</title>
        <authorList>
            <person name="Qu J.-H."/>
        </authorList>
    </citation>
    <scope>NUCLEOTIDE SEQUENCE [LARGE SCALE GENOMIC DNA]</scope>
    <source>
        <strain evidence="3 4">NBS58-1</strain>
    </source>
</reference>
<gene>
    <name evidence="3" type="ORF">FOA19_10650</name>
</gene>
<keyword evidence="1" id="KW-1133">Transmembrane helix</keyword>
<feature type="transmembrane region" description="Helical" evidence="1">
    <location>
        <begin position="80"/>
        <end position="98"/>
    </location>
</feature>
<dbReference type="Proteomes" id="UP000324133">
    <property type="component" value="Unassembled WGS sequence"/>
</dbReference>
<dbReference type="InterPro" id="IPR036890">
    <property type="entry name" value="HATPase_C_sf"/>
</dbReference>